<dbReference type="Proteomes" id="UP000265520">
    <property type="component" value="Unassembled WGS sequence"/>
</dbReference>
<name>A0A392PHR9_9FABA</name>
<organism evidence="1 2">
    <name type="scientific">Trifolium medium</name>
    <dbReference type="NCBI Taxonomy" id="97028"/>
    <lineage>
        <taxon>Eukaryota</taxon>
        <taxon>Viridiplantae</taxon>
        <taxon>Streptophyta</taxon>
        <taxon>Embryophyta</taxon>
        <taxon>Tracheophyta</taxon>
        <taxon>Spermatophyta</taxon>
        <taxon>Magnoliopsida</taxon>
        <taxon>eudicotyledons</taxon>
        <taxon>Gunneridae</taxon>
        <taxon>Pentapetalae</taxon>
        <taxon>rosids</taxon>
        <taxon>fabids</taxon>
        <taxon>Fabales</taxon>
        <taxon>Fabaceae</taxon>
        <taxon>Papilionoideae</taxon>
        <taxon>50 kb inversion clade</taxon>
        <taxon>NPAAA clade</taxon>
        <taxon>Hologalegina</taxon>
        <taxon>IRL clade</taxon>
        <taxon>Trifolieae</taxon>
        <taxon>Trifolium</taxon>
    </lineage>
</organism>
<proteinExistence type="predicted"/>
<reference evidence="1 2" key="1">
    <citation type="journal article" date="2018" name="Front. Plant Sci.">
        <title>Red Clover (Trifolium pratense) and Zigzag Clover (T. medium) - A Picture of Genomic Similarities and Differences.</title>
        <authorList>
            <person name="Dluhosova J."/>
            <person name="Istvanek J."/>
            <person name="Nedelnik J."/>
            <person name="Repkova J."/>
        </authorList>
    </citation>
    <scope>NUCLEOTIDE SEQUENCE [LARGE SCALE GENOMIC DNA]</scope>
    <source>
        <strain evidence="2">cv. 10/8</strain>
        <tissue evidence="1">Leaf</tissue>
    </source>
</reference>
<dbReference type="PANTHER" id="PTHR48040:SF35">
    <property type="entry name" value="ABC TRANSPORTER G FAMILY MEMBER 39-LIKE"/>
    <property type="match status" value="1"/>
</dbReference>
<keyword evidence="2" id="KW-1185">Reference proteome</keyword>
<evidence type="ECO:0000313" key="1">
    <source>
        <dbReference type="EMBL" id="MCI11187.1"/>
    </source>
</evidence>
<comment type="caution">
    <text evidence="1">The sequence shown here is derived from an EMBL/GenBank/DDBJ whole genome shotgun (WGS) entry which is preliminary data.</text>
</comment>
<sequence length="71" mass="8175">MTVRETLAFSARCQGVGHNYEMLTELLKREKESNVEPDPDIDAYMKEAAIEGQQNSVVIDYILKVRCWLDL</sequence>
<dbReference type="EMBL" id="LXQA010079189">
    <property type="protein sequence ID" value="MCI11187.1"/>
    <property type="molecule type" value="Genomic_DNA"/>
</dbReference>
<evidence type="ECO:0000313" key="2">
    <source>
        <dbReference type="Proteomes" id="UP000265520"/>
    </source>
</evidence>
<protein>
    <submittedName>
        <fullName evidence="1">Pleiotropic drug resistance protein 1-like</fullName>
    </submittedName>
</protein>
<dbReference type="AlphaFoldDB" id="A0A392PHR9"/>
<accession>A0A392PHR9</accession>
<dbReference type="PANTHER" id="PTHR48040">
    <property type="entry name" value="PLEIOTROPIC DRUG RESISTANCE PROTEIN 1-LIKE ISOFORM X1"/>
    <property type="match status" value="1"/>
</dbReference>